<accession>A0A4P7W4A0</accession>
<gene>
    <name evidence="1" type="ORF">E7747_11085</name>
</gene>
<dbReference type="Proteomes" id="UP000297149">
    <property type="component" value="Chromosome"/>
</dbReference>
<proteinExistence type="predicted"/>
<reference evidence="2" key="1">
    <citation type="submission" date="2019-02" db="EMBL/GenBank/DDBJ databases">
        <title>Isolation and identification of novel species under the genus Muribaculum.</title>
        <authorList>
            <person name="Miyake S."/>
            <person name="Ding Y."/>
            <person name="Low A."/>
            <person name="Soh M."/>
            <person name="Seedorf H."/>
        </authorList>
    </citation>
    <scope>NUCLEOTIDE SEQUENCE [LARGE SCALE GENOMIC DNA]</scope>
    <source>
        <strain evidence="2">H5</strain>
    </source>
</reference>
<sequence length="152" mass="17478">MKTLYHTNFAVAVNWCNNALVLCNNIPQIDDSIWDNFEPIVDLGYEPEYDEEGDEIKPKCPECGAELEQVGPNMVCPECGDGEDQIEIYQWFITDCSKWDVEYLTQHFGLIFTYSDLLDCYILCVTHCGTGWGYVDWQTTNPNAERKLGEKK</sequence>
<dbReference type="RefSeq" id="WP_136415989.1">
    <property type="nucleotide sequence ID" value="NZ_CP039396.1"/>
</dbReference>
<dbReference type="AlphaFoldDB" id="A0A4P7W4A0"/>
<organism evidence="1 2">
    <name type="scientific">Duncaniella dubosii</name>
    <dbReference type="NCBI Taxonomy" id="2518971"/>
    <lineage>
        <taxon>Bacteria</taxon>
        <taxon>Pseudomonadati</taxon>
        <taxon>Bacteroidota</taxon>
        <taxon>Bacteroidia</taxon>
        <taxon>Bacteroidales</taxon>
        <taxon>Muribaculaceae</taxon>
        <taxon>Duncaniella</taxon>
    </lineage>
</organism>
<name>A0A4P7W4A0_9BACT</name>
<dbReference type="EMBL" id="CP039396">
    <property type="protein sequence ID" value="QCD42777.1"/>
    <property type="molecule type" value="Genomic_DNA"/>
</dbReference>
<protein>
    <submittedName>
        <fullName evidence="1">Uncharacterized protein</fullName>
    </submittedName>
</protein>
<dbReference type="KEGG" id="ddb:E7747_11085"/>
<evidence type="ECO:0000313" key="1">
    <source>
        <dbReference type="EMBL" id="QCD42777.1"/>
    </source>
</evidence>
<evidence type="ECO:0000313" key="2">
    <source>
        <dbReference type="Proteomes" id="UP000297149"/>
    </source>
</evidence>
<keyword evidence="2" id="KW-1185">Reference proteome</keyword>